<dbReference type="InterPro" id="IPR002645">
    <property type="entry name" value="STAS_dom"/>
</dbReference>
<evidence type="ECO:0000256" key="1">
    <source>
        <dbReference type="ARBA" id="ARBA00009013"/>
    </source>
</evidence>
<dbReference type="PROSITE" id="PS50801">
    <property type="entry name" value="STAS"/>
    <property type="match status" value="1"/>
</dbReference>
<dbReference type="PANTHER" id="PTHR33495:SF2">
    <property type="entry name" value="ANTI-SIGMA FACTOR ANTAGONIST TM_1081-RELATED"/>
    <property type="match status" value="1"/>
</dbReference>
<dbReference type="InterPro" id="IPR058548">
    <property type="entry name" value="MlaB-like_STAS"/>
</dbReference>
<sequence length="108" mass="11732">MRMDDQDFAVERKSEPDATAVLVRGDVDLTTVAQLTEELQSAIADRRDVVIDLAGVTFIDSTGVRALVEAYRSARQASLQLSVRGARHWVARVLEVTGVATMLSAQSS</sequence>
<evidence type="ECO:0000259" key="3">
    <source>
        <dbReference type="PROSITE" id="PS50801"/>
    </source>
</evidence>
<organism evidence="4 5">
    <name type="scientific">Hamadaea flava</name>
    <dbReference type="NCBI Taxonomy" id="1742688"/>
    <lineage>
        <taxon>Bacteria</taxon>
        <taxon>Bacillati</taxon>
        <taxon>Actinomycetota</taxon>
        <taxon>Actinomycetes</taxon>
        <taxon>Micromonosporales</taxon>
        <taxon>Micromonosporaceae</taxon>
        <taxon>Hamadaea</taxon>
    </lineage>
</organism>
<dbReference type="EMBL" id="JBHSAY010000010">
    <property type="protein sequence ID" value="MFC4133241.1"/>
    <property type="molecule type" value="Genomic_DNA"/>
</dbReference>
<feature type="domain" description="STAS" evidence="3">
    <location>
        <begin position="8"/>
        <end position="108"/>
    </location>
</feature>
<evidence type="ECO:0000313" key="4">
    <source>
        <dbReference type="EMBL" id="MFC4133241.1"/>
    </source>
</evidence>
<dbReference type="NCBIfam" id="TIGR00377">
    <property type="entry name" value="ant_ant_sig"/>
    <property type="match status" value="1"/>
</dbReference>
<dbReference type="Pfam" id="PF13466">
    <property type="entry name" value="STAS_2"/>
    <property type="match status" value="1"/>
</dbReference>
<keyword evidence="5" id="KW-1185">Reference proteome</keyword>
<proteinExistence type="inferred from homology"/>
<dbReference type="Proteomes" id="UP001595816">
    <property type="component" value="Unassembled WGS sequence"/>
</dbReference>
<dbReference type="PANTHER" id="PTHR33495">
    <property type="entry name" value="ANTI-SIGMA FACTOR ANTAGONIST TM_1081-RELATED-RELATED"/>
    <property type="match status" value="1"/>
</dbReference>
<gene>
    <name evidence="4" type="ORF">ACFOZ4_21750</name>
</gene>
<dbReference type="InterPro" id="IPR036513">
    <property type="entry name" value="STAS_dom_sf"/>
</dbReference>
<dbReference type="CDD" id="cd07043">
    <property type="entry name" value="STAS_anti-anti-sigma_factors"/>
    <property type="match status" value="1"/>
</dbReference>
<accession>A0ABV8LQD8</accession>
<evidence type="ECO:0000256" key="2">
    <source>
        <dbReference type="RuleBase" id="RU003749"/>
    </source>
</evidence>
<dbReference type="InterPro" id="IPR003658">
    <property type="entry name" value="Anti-sigma_ant"/>
</dbReference>
<dbReference type="SUPFAM" id="SSF52091">
    <property type="entry name" value="SpoIIaa-like"/>
    <property type="match status" value="1"/>
</dbReference>
<protein>
    <recommendedName>
        <fullName evidence="2">Anti-sigma factor antagonist</fullName>
    </recommendedName>
</protein>
<reference evidence="5" key="1">
    <citation type="journal article" date="2019" name="Int. J. Syst. Evol. Microbiol.">
        <title>The Global Catalogue of Microorganisms (GCM) 10K type strain sequencing project: providing services to taxonomists for standard genome sequencing and annotation.</title>
        <authorList>
            <consortium name="The Broad Institute Genomics Platform"/>
            <consortium name="The Broad Institute Genome Sequencing Center for Infectious Disease"/>
            <person name="Wu L."/>
            <person name="Ma J."/>
        </authorList>
    </citation>
    <scope>NUCLEOTIDE SEQUENCE [LARGE SCALE GENOMIC DNA]</scope>
    <source>
        <strain evidence="5">CGMCC 4.7289</strain>
    </source>
</reference>
<comment type="similarity">
    <text evidence="1 2">Belongs to the anti-sigma-factor antagonist family.</text>
</comment>
<dbReference type="Gene3D" id="3.30.750.24">
    <property type="entry name" value="STAS domain"/>
    <property type="match status" value="1"/>
</dbReference>
<comment type="caution">
    <text evidence="4">The sequence shown here is derived from an EMBL/GenBank/DDBJ whole genome shotgun (WGS) entry which is preliminary data.</text>
</comment>
<evidence type="ECO:0000313" key="5">
    <source>
        <dbReference type="Proteomes" id="UP001595816"/>
    </source>
</evidence>
<name>A0ABV8LQD8_9ACTN</name>